<accession>A0A8T0QU69</accession>
<name>A0A8T0QU69_PANVG</name>
<dbReference type="GO" id="GO:0015267">
    <property type="term" value="F:channel activity"/>
    <property type="evidence" value="ECO:0007669"/>
    <property type="project" value="InterPro"/>
</dbReference>
<dbReference type="InterPro" id="IPR000425">
    <property type="entry name" value="MIP"/>
</dbReference>
<gene>
    <name evidence="8" type="ORF">PVAP13_6NG056400</name>
</gene>
<feature type="transmembrane region" description="Helical" evidence="7">
    <location>
        <begin position="94"/>
        <end position="122"/>
    </location>
</feature>
<keyword evidence="3" id="KW-0677">Repeat</keyword>
<dbReference type="Pfam" id="PF00230">
    <property type="entry name" value="MIP"/>
    <property type="match status" value="1"/>
</dbReference>
<feature type="transmembrane region" description="Helical" evidence="7">
    <location>
        <begin position="68"/>
        <end position="88"/>
    </location>
</feature>
<reference evidence="8" key="1">
    <citation type="submission" date="2020-05" db="EMBL/GenBank/DDBJ databases">
        <title>WGS assembly of Panicum virgatum.</title>
        <authorList>
            <person name="Lovell J.T."/>
            <person name="Jenkins J."/>
            <person name="Shu S."/>
            <person name="Juenger T.E."/>
            <person name="Schmutz J."/>
        </authorList>
    </citation>
    <scope>NUCLEOTIDE SEQUENCE</scope>
    <source>
        <strain evidence="8">AP13</strain>
    </source>
</reference>
<comment type="similarity">
    <text evidence="6">Belongs to the MIP/aquaporin (TC 1.A.8) family.</text>
</comment>
<evidence type="ECO:0000256" key="4">
    <source>
        <dbReference type="ARBA" id="ARBA00022989"/>
    </source>
</evidence>
<proteinExistence type="inferred from homology"/>
<comment type="subcellular location">
    <subcellularLocation>
        <location evidence="1">Membrane</location>
        <topology evidence="1">Multi-pass membrane protein</topology>
    </subcellularLocation>
</comment>
<evidence type="ECO:0000256" key="2">
    <source>
        <dbReference type="ARBA" id="ARBA00022692"/>
    </source>
</evidence>
<keyword evidence="4 7" id="KW-1133">Transmembrane helix</keyword>
<feature type="transmembrane region" description="Helical" evidence="7">
    <location>
        <begin position="143"/>
        <end position="165"/>
    </location>
</feature>
<evidence type="ECO:0000256" key="6">
    <source>
        <dbReference type="RuleBase" id="RU000477"/>
    </source>
</evidence>
<protein>
    <submittedName>
        <fullName evidence="8">Uncharacterized protein</fullName>
    </submittedName>
</protein>
<dbReference type="PANTHER" id="PTHR45724:SF39">
    <property type="match status" value="1"/>
</dbReference>
<dbReference type="GO" id="GO:0016020">
    <property type="term" value="C:membrane"/>
    <property type="evidence" value="ECO:0007669"/>
    <property type="project" value="UniProtKB-SubCell"/>
</dbReference>
<dbReference type="PANTHER" id="PTHR45724">
    <property type="entry name" value="AQUAPORIN NIP2-1"/>
    <property type="match status" value="1"/>
</dbReference>
<organism evidence="8 9">
    <name type="scientific">Panicum virgatum</name>
    <name type="common">Blackwell switchgrass</name>
    <dbReference type="NCBI Taxonomy" id="38727"/>
    <lineage>
        <taxon>Eukaryota</taxon>
        <taxon>Viridiplantae</taxon>
        <taxon>Streptophyta</taxon>
        <taxon>Embryophyta</taxon>
        <taxon>Tracheophyta</taxon>
        <taxon>Spermatophyta</taxon>
        <taxon>Magnoliopsida</taxon>
        <taxon>Liliopsida</taxon>
        <taxon>Poales</taxon>
        <taxon>Poaceae</taxon>
        <taxon>PACMAD clade</taxon>
        <taxon>Panicoideae</taxon>
        <taxon>Panicodae</taxon>
        <taxon>Paniceae</taxon>
        <taxon>Panicinae</taxon>
        <taxon>Panicum</taxon>
        <taxon>Panicum sect. Hiantes</taxon>
    </lineage>
</organism>
<evidence type="ECO:0000313" key="8">
    <source>
        <dbReference type="EMBL" id="KAG2576711.1"/>
    </source>
</evidence>
<dbReference type="PRINTS" id="PR00783">
    <property type="entry name" value="MINTRINSICP"/>
</dbReference>
<evidence type="ECO:0000256" key="7">
    <source>
        <dbReference type="SAM" id="Phobius"/>
    </source>
</evidence>
<evidence type="ECO:0000313" key="9">
    <source>
        <dbReference type="Proteomes" id="UP000823388"/>
    </source>
</evidence>
<feature type="transmembrane region" description="Helical" evidence="7">
    <location>
        <begin position="213"/>
        <end position="235"/>
    </location>
</feature>
<comment type="caution">
    <text evidence="8">The sequence shown here is derived from an EMBL/GenBank/DDBJ whole genome shotgun (WGS) entry which is preliminary data.</text>
</comment>
<dbReference type="InterPro" id="IPR034294">
    <property type="entry name" value="Aquaporin_transptr"/>
</dbReference>
<dbReference type="EMBL" id="CM029048">
    <property type="protein sequence ID" value="KAG2576711.1"/>
    <property type="molecule type" value="Genomic_DNA"/>
</dbReference>
<keyword evidence="2 6" id="KW-0812">Transmembrane</keyword>
<dbReference type="Gene3D" id="1.20.1080.10">
    <property type="entry name" value="Glycerol uptake facilitator protein"/>
    <property type="match status" value="1"/>
</dbReference>
<sequence length="278" mass="28150">MEHMRSIPGAASMDNMSDEKIAVIVPHSSPILSKSPSNQTLPQWVQSEASRPAPSLEKRAALALVRKVAAEFLGTFLLIFIVLSALIVNEAHGGALGLLGVAAVAGSAVVVIVASLVHISGAHLNPAVSAAMAAFGYLPRAQLLPYVAAQLLGSTVASFAAKAVYEPANLGATVATVPALGTAAALAVEFITTFVLLFVITALSTDPKAVKELVAVGAGAAVMMSALISAESTGASMNPARTLGPAIAAGTYTKIWIYMVAPPLGAIAGTGAYVALKK</sequence>
<keyword evidence="9" id="KW-1185">Reference proteome</keyword>
<dbReference type="AlphaFoldDB" id="A0A8T0QU69"/>
<dbReference type="InterPro" id="IPR023271">
    <property type="entry name" value="Aquaporin-like"/>
</dbReference>
<keyword evidence="5 7" id="KW-0472">Membrane</keyword>
<dbReference type="Proteomes" id="UP000823388">
    <property type="component" value="Chromosome 6N"/>
</dbReference>
<evidence type="ECO:0000256" key="3">
    <source>
        <dbReference type="ARBA" id="ARBA00022737"/>
    </source>
</evidence>
<feature type="transmembrane region" description="Helical" evidence="7">
    <location>
        <begin position="177"/>
        <end position="201"/>
    </location>
</feature>
<evidence type="ECO:0000256" key="1">
    <source>
        <dbReference type="ARBA" id="ARBA00004141"/>
    </source>
</evidence>
<keyword evidence="6" id="KW-0813">Transport</keyword>
<dbReference type="OrthoDB" id="3222at2759"/>
<dbReference type="SUPFAM" id="SSF81338">
    <property type="entry name" value="Aquaporin-like"/>
    <property type="match status" value="1"/>
</dbReference>
<feature type="transmembrane region" description="Helical" evidence="7">
    <location>
        <begin position="255"/>
        <end position="276"/>
    </location>
</feature>
<evidence type="ECO:0000256" key="5">
    <source>
        <dbReference type="ARBA" id="ARBA00023136"/>
    </source>
</evidence>